<keyword evidence="2" id="KW-1185">Reference proteome</keyword>
<accession>A0ACB8A4U2</accession>
<comment type="caution">
    <text evidence="1">The sequence shown here is derived from an EMBL/GenBank/DDBJ whole genome shotgun (WGS) entry which is preliminary data.</text>
</comment>
<sequence>MPDPFFAQSKKRKRPTGDAGNTRARESGIRKNTSHHSFNSNPRAKAALNSQSKGKSKQKRDEELDSDHTDDEVGAGGIDDLELRADPIDPGLSGDEDEEETPAQKRLRLAQIYLEGVREGIARADGEFDAAEIDKELISARLQQDVLEHSGRIYLFVADQYDFSTSTSTVPSASSYSPNSSHHPTLRTRGHRLSTTAAVASPDARWLFSAGKEGSIIKWDLHTGRRIETFHKHRSDTSDAPRQGKFKGKAKFNHGGDIQGHTDSVLALAMSPDGRYLASGGQDRRVGVWEVERGSWVGGFGGHRGWVASLAFRKSLQQCQLFTASHDRTIKLFDLSSAPLPSSTNSTHNTDPTTDAPPTSTMISGPTATLAYIETLFGHQDSITCIDALRGETAVSAGARDRTVRFWKVADESQLVFRGGGGGGKVREILEGGLGGGEDENMPADDDTERRRGGKEAENGKRYVEGSIECVAMIDEVTFVSGGDSGSISLWTTQKKKPVFTQTLCHGFHEVASSTAPGGAVSTPRWVTAVACLRYSDLFVSGSWEGCIRIWKLDAKLRSFAPIGTIPVPGVVNSLQIVSLPKHALDEATWATAILPQDPLEPTNASTVAQNSSEILPIKKQSQLHKSTNMQHKNGTDAIHSKNTPSVPAPSLLVVAALGQEHRLGRWLSVKGEGVVNGTRVIKIDARAR</sequence>
<proteinExistence type="predicted"/>
<gene>
    <name evidence="1" type="ORF">BJ138DRAFT_1158167</name>
</gene>
<protein>
    <submittedName>
        <fullName evidence="1">WD40 repeat-like protein</fullName>
    </submittedName>
</protein>
<evidence type="ECO:0000313" key="1">
    <source>
        <dbReference type="EMBL" id="KAH7908232.1"/>
    </source>
</evidence>
<organism evidence="1 2">
    <name type="scientific">Hygrophoropsis aurantiaca</name>
    <dbReference type="NCBI Taxonomy" id="72124"/>
    <lineage>
        <taxon>Eukaryota</taxon>
        <taxon>Fungi</taxon>
        <taxon>Dikarya</taxon>
        <taxon>Basidiomycota</taxon>
        <taxon>Agaricomycotina</taxon>
        <taxon>Agaricomycetes</taxon>
        <taxon>Agaricomycetidae</taxon>
        <taxon>Boletales</taxon>
        <taxon>Coniophorineae</taxon>
        <taxon>Hygrophoropsidaceae</taxon>
        <taxon>Hygrophoropsis</taxon>
    </lineage>
</organism>
<dbReference type="EMBL" id="MU267836">
    <property type="protein sequence ID" value="KAH7908232.1"/>
    <property type="molecule type" value="Genomic_DNA"/>
</dbReference>
<evidence type="ECO:0000313" key="2">
    <source>
        <dbReference type="Proteomes" id="UP000790377"/>
    </source>
</evidence>
<dbReference type="Proteomes" id="UP000790377">
    <property type="component" value="Unassembled WGS sequence"/>
</dbReference>
<reference evidence="1" key="1">
    <citation type="journal article" date="2021" name="New Phytol.">
        <title>Evolutionary innovations through gain and loss of genes in the ectomycorrhizal Boletales.</title>
        <authorList>
            <person name="Wu G."/>
            <person name="Miyauchi S."/>
            <person name="Morin E."/>
            <person name="Kuo A."/>
            <person name="Drula E."/>
            <person name="Varga T."/>
            <person name="Kohler A."/>
            <person name="Feng B."/>
            <person name="Cao Y."/>
            <person name="Lipzen A."/>
            <person name="Daum C."/>
            <person name="Hundley H."/>
            <person name="Pangilinan J."/>
            <person name="Johnson J."/>
            <person name="Barry K."/>
            <person name="LaButti K."/>
            <person name="Ng V."/>
            <person name="Ahrendt S."/>
            <person name="Min B."/>
            <person name="Choi I.G."/>
            <person name="Park H."/>
            <person name="Plett J.M."/>
            <person name="Magnuson J."/>
            <person name="Spatafora J.W."/>
            <person name="Nagy L.G."/>
            <person name="Henrissat B."/>
            <person name="Grigoriev I.V."/>
            <person name="Yang Z.L."/>
            <person name="Xu J."/>
            <person name="Martin F.M."/>
        </authorList>
    </citation>
    <scope>NUCLEOTIDE SEQUENCE</scope>
    <source>
        <strain evidence="1">ATCC 28755</strain>
    </source>
</reference>
<name>A0ACB8A4U2_9AGAM</name>